<evidence type="ECO:0000313" key="5">
    <source>
        <dbReference type="EMBL" id="QNO42437.1"/>
    </source>
</evidence>
<evidence type="ECO:0000313" key="9">
    <source>
        <dbReference type="EMBL" id="QNO43426.1"/>
    </source>
</evidence>
<name>A0A7G9Y4X5_9EURY</name>
<evidence type="ECO:0000313" key="11">
    <source>
        <dbReference type="EMBL" id="QNO45499.1"/>
    </source>
</evidence>
<protein>
    <submittedName>
        <fullName evidence="8">Uncharacterized protein</fullName>
    </submittedName>
</protein>
<dbReference type="EMBL" id="MT630650">
    <property type="protein sequence ID" value="QNO41557.1"/>
    <property type="molecule type" value="Genomic_DNA"/>
</dbReference>
<feature type="compositionally biased region" description="Acidic residues" evidence="1">
    <location>
        <begin position="59"/>
        <end position="70"/>
    </location>
</feature>
<organism evidence="8">
    <name type="scientific">Candidatus Methanogaster sp. ANME-2c ERB4</name>
    <dbReference type="NCBI Taxonomy" id="2759911"/>
    <lineage>
        <taxon>Archaea</taxon>
        <taxon>Methanobacteriati</taxon>
        <taxon>Methanobacteriota</taxon>
        <taxon>Stenosarchaea group</taxon>
        <taxon>Methanomicrobia</taxon>
        <taxon>Methanosarcinales</taxon>
        <taxon>ANME-2 cluster</taxon>
        <taxon>Candidatus Methanogasteraceae</taxon>
        <taxon>Candidatus Methanogaster</taxon>
    </lineage>
</organism>
<evidence type="ECO:0000313" key="4">
    <source>
        <dbReference type="EMBL" id="QNO42178.1"/>
    </source>
</evidence>
<dbReference type="EMBL" id="MT630716">
    <property type="protein sequence ID" value="QNO42178.1"/>
    <property type="molecule type" value="Genomic_DNA"/>
</dbReference>
<evidence type="ECO:0000313" key="3">
    <source>
        <dbReference type="EMBL" id="QNO42125.1"/>
    </source>
</evidence>
<evidence type="ECO:0000313" key="2">
    <source>
        <dbReference type="EMBL" id="QNO41557.1"/>
    </source>
</evidence>
<dbReference type="EMBL" id="MT631098">
    <property type="protein sequence ID" value="QNO45328.1"/>
    <property type="molecule type" value="Genomic_DNA"/>
</dbReference>
<dbReference type="EMBL" id="MT630740">
    <property type="protein sequence ID" value="QNO42437.1"/>
    <property type="molecule type" value="Genomic_DNA"/>
</dbReference>
<sequence>MITIKDGVKIITGKLFRLVYMEKTHIITIEGIAKSTTWTKQEVEEFTTEKQAKARISELDLEDPTETPQA</sequence>
<dbReference type="EMBL" id="MT630709">
    <property type="protein sequence ID" value="QNO42125.1"/>
    <property type="molecule type" value="Genomic_DNA"/>
</dbReference>
<gene>
    <name evidence="5" type="ORF">ADMFNEEM_00003</name>
    <name evidence="6" type="ORF">AHMEGOAG_00001</name>
    <name evidence="8" type="ORF">BAKEJCCL_00003</name>
    <name evidence="3" type="ORF">CDFINFIG_00001</name>
    <name evidence="9" type="ORF">COCPLIAJ_00003</name>
    <name evidence="11" type="ORF">FIICPACM_00001</name>
    <name evidence="7" type="ORF">JGPBEILB_00007</name>
    <name evidence="10" type="ORF">MKNCOJCA_00002</name>
    <name evidence="2" type="ORF">MPGNBCFJ_00021</name>
    <name evidence="4" type="ORF">NAKCPFIE_00003</name>
</gene>
<feature type="region of interest" description="Disordered" evidence="1">
    <location>
        <begin position="49"/>
        <end position="70"/>
    </location>
</feature>
<evidence type="ECO:0000256" key="1">
    <source>
        <dbReference type="SAM" id="MobiDB-lite"/>
    </source>
</evidence>
<evidence type="ECO:0000313" key="6">
    <source>
        <dbReference type="EMBL" id="QNO42508.1"/>
    </source>
</evidence>
<evidence type="ECO:0000313" key="8">
    <source>
        <dbReference type="EMBL" id="QNO43059.1"/>
    </source>
</evidence>
<evidence type="ECO:0000313" key="7">
    <source>
        <dbReference type="EMBL" id="QNO42891.1"/>
    </source>
</evidence>
<dbReference type="EMBL" id="MT631127">
    <property type="protein sequence ID" value="QNO45499.1"/>
    <property type="molecule type" value="Genomic_DNA"/>
</dbReference>
<feature type="compositionally biased region" description="Basic and acidic residues" evidence="1">
    <location>
        <begin position="49"/>
        <end position="58"/>
    </location>
</feature>
<dbReference type="EMBL" id="MT630779">
    <property type="protein sequence ID" value="QNO42891.1"/>
    <property type="molecule type" value="Genomic_DNA"/>
</dbReference>
<dbReference type="EMBL" id="MT630787">
    <property type="protein sequence ID" value="QNO43059.1"/>
    <property type="molecule type" value="Genomic_DNA"/>
</dbReference>
<accession>A0A7G9Y4X5</accession>
<dbReference type="EMBL" id="MT630747">
    <property type="protein sequence ID" value="QNO42508.1"/>
    <property type="molecule type" value="Genomic_DNA"/>
</dbReference>
<dbReference type="AlphaFoldDB" id="A0A7G9Y4X5"/>
<dbReference type="EMBL" id="MT630821">
    <property type="protein sequence ID" value="QNO43426.1"/>
    <property type="molecule type" value="Genomic_DNA"/>
</dbReference>
<reference evidence="8" key="1">
    <citation type="submission" date="2020-06" db="EMBL/GenBank/DDBJ databases">
        <title>Unique genomic features of the anaerobic methanotrophic archaea.</title>
        <authorList>
            <person name="Chadwick G.L."/>
            <person name="Skennerton C.T."/>
            <person name="Laso-Perez R."/>
            <person name="Leu A.O."/>
            <person name="Speth D.R."/>
            <person name="Yu H."/>
            <person name="Morgan-Lang C."/>
            <person name="Hatzenpichler R."/>
            <person name="Goudeau D."/>
            <person name="Malmstrom R."/>
            <person name="Brazelton W.J."/>
            <person name="Woyke T."/>
            <person name="Hallam S.J."/>
            <person name="Tyson G.W."/>
            <person name="Wegener G."/>
            <person name="Boetius A."/>
            <person name="Orphan V."/>
        </authorList>
    </citation>
    <scope>NUCLEOTIDE SEQUENCE</scope>
</reference>
<evidence type="ECO:0000313" key="10">
    <source>
        <dbReference type="EMBL" id="QNO45328.1"/>
    </source>
</evidence>
<proteinExistence type="predicted"/>